<gene>
    <name evidence="1" type="ORF">MICAE_1370030</name>
</gene>
<evidence type="ECO:0000313" key="2">
    <source>
        <dbReference type="Proteomes" id="UP000003273"/>
    </source>
</evidence>
<dbReference type="Proteomes" id="UP000003273">
    <property type="component" value="Unassembled WGS sequence"/>
</dbReference>
<dbReference type="HOGENOM" id="CLU_215892_0_0_3"/>
<sequence>MGCGVWGETIHNLRVNHTIKKGFGIKRRQIDFAANKKSRLTQGAVSGEN</sequence>
<reference evidence="1 2" key="1">
    <citation type="submission" date="2012-04" db="EMBL/GenBank/DDBJ databases">
        <authorList>
            <person name="Genoscope - CEA"/>
        </authorList>
    </citation>
    <scope>NUCLEOTIDE SEQUENCE [LARGE SCALE GENOMIC DNA]</scope>
    <source>
        <strain evidence="1 2">9806</strain>
    </source>
</reference>
<evidence type="ECO:0000313" key="1">
    <source>
        <dbReference type="EMBL" id="CCI12503.1"/>
    </source>
</evidence>
<organism evidence="1 2">
    <name type="scientific">Microcystis aeruginosa PCC 9806</name>
    <dbReference type="NCBI Taxonomy" id="1160282"/>
    <lineage>
        <taxon>Bacteria</taxon>
        <taxon>Bacillati</taxon>
        <taxon>Cyanobacteriota</taxon>
        <taxon>Cyanophyceae</taxon>
        <taxon>Oscillatoriophycideae</taxon>
        <taxon>Chroococcales</taxon>
        <taxon>Microcystaceae</taxon>
        <taxon>Microcystis</taxon>
    </lineage>
</organism>
<dbReference type="EMBL" id="CAIL01000043">
    <property type="protein sequence ID" value="CCI12503.1"/>
    <property type="molecule type" value="Genomic_DNA"/>
</dbReference>
<comment type="caution">
    <text evidence="1">The sequence shown here is derived from an EMBL/GenBank/DDBJ whole genome shotgun (WGS) entry which is preliminary data.</text>
</comment>
<name>I4GRS9_MICAE</name>
<protein>
    <submittedName>
        <fullName evidence="1">Uncharacterized protein</fullName>
    </submittedName>
</protein>
<accession>I4GRS9</accession>
<dbReference type="AlphaFoldDB" id="I4GRS9"/>
<proteinExistence type="predicted"/>